<keyword evidence="2" id="KW-1185">Reference proteome</keyword>
<dbReference type="InParanoid" id="A0A369JZY6"/>
<organism evidence="1 2">
    <name type="scientific">Hypsizygus marmoreus</name>
    <name type="common">White beech mushroom</name>
    <name type="synonym">Agaricus marmoreus</name>
    <dbReference type="NCBI Taxonomy" id="39966"/>
    <lineage>
        <taxon>Eukaryota</taxon>
        <taxon>Fungi</taxon>
        <taxon>Dikarya</taxon>
        <taxon>Basidiomycota</taxon>
        <taxon>Agaricomycotina</taxon>
        <taxon>Agaricomycetes</taxon>
        <taxon>Agaricomycetidae</taxon>
        <taxon>Agaricales</taxon>
        <taxon>Tricholomatineae</taxon>
        <taxon>Lyophyllaceae</taxon>
        <taxon>Hypsizygus</taxon>
    </lineage>
</organism>
<accession>A0A369JZY6</accession>
<name>A0A369JZY6_HYPMA</name>
<dbReference type="OrthoDB" id="2658103at2759"/>
<protein>
    <submittedName>
        <fullName evidence="1">Uncharacterized protein</fullName>
    </submittedName>
</protein>
<proteinExistence type="predicted"/>
<comment type="caution">
    <text evidence="1">The sequence shown here is derived from an EMBL/GenBank/DDBJ whole genome shotgun (WGS) entry which is preliminary data.</text>
</comment>
<evidence type="ECO:0000313" key="1">
    <source>
        <dbReference type="EMBL" id="RDB26790.1"/>
    </source>
</evidence>
<dbReference type="AlphaFoldDB" id="A0A369JZY6"/>
<dbReference type="EMBL" id="LUEZ02000023">
    <property type="protein sequence ID" value="RDB26790.1"/>
    <property type="molecule type" value="Genomic_DNA"/>
</dbReference>
<sequence length="87" mass="9902">MEVNGMKAKLEKVCLEELGDEAPSHTFSAKYYDLNDKPLFFYLGGSKVFELGDQHKSSTEKDLDLGVLNNCEVVYDSFHGNILMHYH</sequence>
<reference evidence="1" key="1">
    <citation type="submission" date="2018-04" db="EMBL/GenBank/DDBJ databases">
        <title>Whole genome sequencing of Hypsizygus marmoreus.</title>
        <authorList>
            <person name="Choi I.-G."/>
            <person name="Min B."/>
            <person name="Kim J.-G."/>
            <person name="Kim S."/>
            <person name="Oh Y.-L."/>
            <person name="Kong W.-S."/>
            <person name="Park H."/>
            <person name="Jeong J."/>
            <person name="Song E.-S."/>
        </authorList>
    </citation>
    <scope>NUCLEOTIDE SEQUENCE [LARGE SCALE GENOMIC DNA]</scope>
    <source>
        <strain evidence="1">51987-8</strain>
    </source>
</reference>
<dbReference type="Proteomes" id="UP000076154">
    <property type="component" value="Unassembled WGS sequence"/>
</dbReference>
<gene>
    <name evidence="1" type="ORF">Hypma_005254</name>
</gene>
<evidence type="ECO:0000313" key="2">
    <source>
        <dbReference type="Proteomes" id="UP000076154"/>
    </source>
</evidence>